<evidence type="ECO:0000313" key="2">
    <source>
        <dbReference type="Proteomes" id="UP000657006"/>
    </source>
</evidence>
<organism evidence="1 2">
    <name type="scientific">Bianquea renquensis</name>
    <dbReference type="NCBI Taxonomy" id="2763661"/>
    <lineage>
        <taxon>Bacteria</taxon>
        <taxon>Bacillati</taxon>
        <taxon>Bacillota</taxon>
        <taxon>Clostridia</taxon>
        <taxon>Eubacteriales</taxon>
        <taxon>Bianqueaceae</taxon>
        <taxon>Bianquea</taxon>
    </lineage>
</organism>
<accession>A0A926HXS0</accession>
<protein>
    <submittedName>
        <fullName evidence="1">DUF2508 family protein</fullName>
    </submittedName>
</protein>
<sequence length="107" mass="12271">MAIFSLSRHSSPKMDPALRRKIQFLAIQRQEELDALGSVRRELDGLYQALETVTDEKLVDSVIYEIKSLEARYDYHFCNIKQMDSALRREAPQQIQDGKAAPVLPHA</sequence>
<proteinExistence type="predicted"/>
<dbReference type="RefSeq" id="WP_249289827.1">
    <property type="nucleotide sequence ID" value="NZ_JACRSQ010000016.1"/>
</dbReference>
<dbReference type="EMBL" id="JACRSQ010000016">
    <property type="protein sequence ID" value="MBC8544067.1"/>
    <property type="molecule type" value="Genomic_DNA"/>
</dbReference>
<gene>
    <name evidence="1" type="ORF">H8730_10960</name>
</gene>
<evidence type="ECO:0000313" key="1">
    <source>
        <dbReference type="EMBL" id="MBC8544067.1"/>
    </source>
</evidence>
<dbReference type="AlphaFoldDB" id="A0A926HXS0"/>
<reference evidence="1" key="1">
    <citation type="submission" date="2020-08" db="EMBL/GenBank/DDBJ databases">
        <title>Genome public.</title>
        <authorList>
            <person name="Liu C."/>
            <person name="Sun Q."/>
        </authorList>
    </citation>
    <scope>NUCLEOTIDE SEQUENCE</scope>
    <source>
        <strain evidence="1">NSJ-32</strain>
    </source>
</reference>
<comment type="caution">
    <text evidence="1">The sequence shown here is derived from an EMBL/GenBank/DDBJ whole genome shotgun (WGS) entry which is preliminary data.</text>
</comment>
<name>A0A926HXS0_9FIRM</name>
<dbReference type="Proteomes" id="UP000657006">
    <property type="component" value="Unassembled WGS sequence"/>
</dbReference>
<dbReference type="InterPro" id="IPR019644">
    <property type="entry name" value="DUF2508"/>
</dbReference>
<keyword evidence="2" id="KW-1185">Reference proteome</keyword>
<dbReference type="Pfam" id="PF10704">
    <property type="entry name" value="DUF2508"/>
    <property type="match status" value="1"/>
</dbReference>